<feature type="region of interest" description="Disordered" evidence="1">
    <location>
        <begin position="86"/>
        <end position="149"/>
    </location>
</feature>
<reference evidence="2" key="1">
    <citation type="submission" date="2016-10" db="EMBL/GenBank/DDBJ databases">
        <title>Sequence of Gallionella enrichment culture.</title>
        <authorList>
            <person name="Poehlein A."/>
            <person name="Muehling M."/>
            <person name="Daniel R."/>
        </authorList>
    </citation>
    <scope>NUCLEOTIDE SEQUENCE</scope>
</reference>
<evidence type="ECO:0000313" key="2">
    <source>
        <dbReference type="EMBL" id="OIQ93347.1"/>
    </source>
</evidence>
<dbReference type="AlphaFoldDB" id="A0A1J5RV59"/>
<proteinExistence type="predicted"/>
<sequence>MLHHRDRFSCRGAVHACPGELVAVVTVHAPARAGGERRRPRRGHPDLGRHAHRVGCGRRLDDPRERLDLDDLPTLRSHDLHRLRTRGRRYLPEQPGLGRGSRAPTSHSRQSIVVTSVQFTGPHPGGHPERGTNPDRWSSTSSRWSSTGAGLPRSVQILALPRDKVRTERVHDQESRRRRHTTIGMVQAPAFVTQGRRQTVAATDW</sequence>
<feature type="compositionally biased region" description="Low complexity" evidence="1">
    <location>
        <begin position="136"/>
        <end position="147"/>
    </location>
</feature>
<evidence type="ECO:0000256" key="1">
    <source>
        <dbReference type="SAM" id="MobiDB-lite"/>
    </source>
</evidence>
<accession>A0A1J5RV59</accession>
<name>A0A1J5RV59_9ZZZZ</name>
<feature type="compositionally biased region" description="Polar residues" evidence="1">
    <location>
        <begin position="103"/>
        <end position="119"/>
    </location>
</feature>
<dbReference type="EMBL" id="MLJW01000209">
    <property type="protein sequence ID" value="OIQ93347.1"/>
    <property type="molecule type" value="Genomic_DNA"/>
</dbReference>
<comment type="caution">
    <text evidence="2">The sequence shown here is derived from an EMBL/GenBank/DDBJ whole genome shotgun (WGS) entry which is preliminary data.</text>
</comment>
<organism evidence="2">
    <name type="scientific">mine drainage metagenome</name>
    <dbReference type="NCBI Taxonomy" id="410659"/>
    <lineage>
        <taxon>unclassified sequences</taxon>
        <taxon>metagenomes</taxon>
        <taxon>ecological metagenomes</taxon>
    </lineage>
</organism>
<protein>
    <submittedName>
        <fullName evidence="2">Uncharacterized protein</fullName>
    </submittedName>
</protein>
<feature type="region of interest" description="Disordered" evidence="1">
    <location>
        <begin position="31"/>
        <end position="55"/>
    </location>
</feature>
<gene>
    <name evidence="2" type="ORF">GALL_246770</name>
</gene>